<protein>
    <submittedName>
        <fullName evidence="2">Uncharacterized protein</fullName>
    </submittedName>
</protein>
<feature type="chain" id="PRO_5035725925" evidence="1">
    <location>
        <begin position="24"/>
        <end position="86"/>
    </location>
</feature>
<accession>A0A8R1EAK8</accession>
<organism evidence="2 3">
    <name type="scientific">Caenorhabditis japonica</name>
    <dbReference type="NCBI Taxonomy" id="281687"/>
    <lineage>
        <taxon>Eukaryota</taxon>
        <taxon>Metazoa</taxon>
        <taxon>Ecdysozoa</taxon>
        <taxon>Nematoda</taxon>
        <taxon>Chromadorea</taxon>
        <taxon>Rhabditida</taxon>
        <taxon>Rhabditina</taxon>
        <taxon>Rhabditomorpha</taxon>
        <taxon>Rhabditoidea</taxon>
        <taxon>Rhabditidae</taxon>
        <taxon>Peloderinae</taxon>
        <taxon>Caenorhabditis</taxon>
    </lineage>
</organism>
<dbReference type="EnsemblMetazoa" id="CJA31124.1">
    <property type="protein sequence ID" value="CJA31124.1"/>
    <property type="gene ID" value="WBGene00206971"/>
</dbReference>
<keyword evidence="3" id="KW-1185">Reference proteome</keyword>
<evidence type="ECO:0000256" key="1">
    <source>
        <dbReference type="SAM" id="SignalP"/>
    </source>
</evidence>
<feature type="signal peptide" evidence="1">
    <location>
        <begin position="1"/>
        <end position="23"/>
    </location>
</feature>
<evidence type="ECO:0000313" key="2">
    <source>
        <dbReference type="EnsemblMetazoa" id="CJA31124.1"/>
    </source>
</evidence>
<sequence>MRSRARRVFDISVTLLLVSTIFCTDNTAPNTNTSIGTSTEEISSLWSNRSQTMYSNASSLLSDLLSDYDIRLRPGFGGILGDLGAL</sequence>
<keyword evidence="1" id="KW-0732">Signal</keyword>
<dbReference type="AlphaFoldDB" id="A0A8R1EAK8"/>
<name>A0A8R1EAK8_CAEJA</name>
<proteinExistence type="predicted"/>
<evidence type="ECO:0000313" key="3">
    <source>
        <dbReference type="Proteomes" id="UP000005237"/>
    </source>
</evidence>
<reference evidence="2" key="2">
    <citation type="submission" date="2022-06" db="UniProtKB">
        <authorList>
            <consortium name="EnsemblMetazoa"/>
        </authorList>
    </citation>
    <scope>IDENTIFICATION</scope>
    <source>
        <strain evidence="2">DF5081</strain>
    </source>
</reference>
<reference evidence="3" key="1">
    <citation type="submission" date="2010-08" db="EMBL/GenBank/DDBJ databases">
        <authorList>
            <consortium name="Caenorhabditis japonica Sequencing Consortium"/>
            <person name="Wilson R.K."/>
        </authorList>
    </citation>
    <scope>NUCLEOTIDE SEQUENCE [LARGE SCALE GENOMIC DNA]</scope>
    <source>
        <strain evidence="3">DF5081</strain>
    </source>
</reference>
<dbReference type="Proteomes" id="UP000005237">
    <property type="component" value="Unassembled WGS sequence"/>
</dbReference>